<reference evidence="1 2" key="1">
    <citation type="submission" date="2015-01" db="EMBL/GenBank/DDBJ databases">
        <title>Genome of allotetraploid Gossypium barbadense reveals genomic plasticity and fiber elongation in cotton evolution.</title>
        <authorList>
            <person name="Chen X."/>
            <person name="Liu X."/>
            <person name="Zhao B."/>
            <person name="Zheng H."/>
            <person name="Hu Y."/>
            <person name="Lu G."/>
            <person name="Yang C."/>
            <person name="Chen J."/>
            <person name="Shan C."/>
            <person name="Zhang L."/>
            <person name="Zhou Y."/>
            <person name="Wang L."/>
            <person name="Guo W."/>
            <person name="Bai Y."/>
            <person name="Ruan J."/>
            <person name="Shangguan X."/>
            <person name="Mao Y."/>
            <person name="Jiang J."/>
            <person name="Zhu Y."/>
            <person name="Lei J."/>
            <person name="Kang H."/>
            <person name="Chen S."/>
            <person name="He X."/>
            <person name="Wang R."/>
            <person name="Wang Y."/>
            <person name="Chen J."/>
            <person name="Wang L."/>
            <person name="Yu S."/>
            <person name="Wang B."/>
            <person name="Wei J."/>
            <person name="Song S."/>
            <person name="Lu X."/>
            <person name="Gao Z."/>
            <person name="Gu W."/>
            <person name="Deng X."/>
            <person name="Ma D."/>
            <person name="Wang S."/>
            <person name="Liang W."/>
            <person name="Fang L."/>
            <person name="Cai C."/>
            <person name="Zhu X."/>
            <person name="Zhou B."/>
            <person name="Zhang Y."/>
            <person name="Chen Z."/>
            <person name="Xu S."/>
            <person name="Zhu R."/>
            <person name="Wang S."/>
            <person name="Zhang T."/>
            <person name="Zhao G."/>
        </authorList>
    </citation>
    <scope>NUCLEOTIDE SEQUENCE [LARGE SCALE GENOMIC DNA]</scope>
    <source>
        <strain evidence="2">cv. Xinhai21</strain>
        <tissue evidence="1">Leaf</tissue>
    </source>
</reference>
<sequence length="313" mass="34455">MGYLRPVLDCLVMDQRFFSTATIPEHGHGLDQVVETIGIHVLVNEEIQCVDYEALSSMCFSCGNESGKEPTIVKLREVKIGVREEVGMMYGPWMMVEWKSQHGKSDSRVSKDRITEKAISGSRLSTLNGVGEMVGDKGGSSELSLGDRYACSSSELVDLEVIDRVVSMQKDGLGYVTVTHFNPTFKNTDDSNVTLDDAVLDSGKHLAMTFKENTDPNKDEALSEVDFSNGYTDNTSSKSRGGKAALVCILQKLKRTIRDRKDKFKLAGTAHISLSNFMNSMVKLINAQLSNEVGKDSSPLDGKWLEKVGLPKQ</sequence>
<dbReference type="Proteomes" id="UP000239757">
    <property type="component" value="Unassembled WGS sequence"/>
</dbReference>
<evidence type="ECO:0000313" key="1">
    <source>
        <dbReference type="EMBL" id="PPR96164.1"/>
    </source>
</evidence>
<evidence type="ECO:0000313" key="2">
    <source>
        <dbReference type="Proteomes" id="UP000239757"/>
    </source>
</evidence>
<organism evidence="1 2">
    <name type="scientific">Gossypium barbadense</name>
    <name type="common">Sea Island cotton</name>
    <name type="synonym">Hibiscus barbadensis</name>
    <dbReference type="NCBI Taxonomy" id="3634"/>
    <lineage>
        <taxon>Eukaryota</taxon>
        <taxon>Viridiplantae</taxon>
        <taxon>Streptophyta</taxon>
        <taxon>Embryophyta</taxon>
        <taxon>Tracheophyta</taxon>
        <taxon>Spermatophyta</taxon>
        <taxon>Magnoliopsida</taxon>
        <taxon>eudicotyledons</taxon>
        <taxon>Gunneridae</taxon>
        <taxon>Pentapetalae</taxon>
        <taxon>rosids</taxon>
        <taxon>malvids</taxon>
        <taxon>Malvales</taxon>
        <taxon>Malvaceae</taxon>
        <taxon>Malvoideae</taxon>
        <taxon>Gossypium</taxon>
    </lineage>
</organism>
<dbReference type="AlphaFoldDB" id="A0A2P5WYJ8"/>
<dbReference type="OrthoDB" id="998076at2759"/>
<protein>
    <submittedName>
        <fullName evidence="1">Uncharacterized protein</fullName>
    </submittedName>
</protein>
<dbReference type="EMBL" id="KZ666109">
    <property type="protein sequence ID" value="PPR96164.1"/>
    <property type="molecule type" value="Genomic_DNA"/>
</dbReference>
<proteinExistence type="predicted"/>
<gene>
    <name evidence="1" type="ORF">GOBAR_AA24516</name>
</gene>
<accession>A0A2P5WYJ8</accession>
<name>A0A2P5WYJ8_GOSBA</name>